<name>A0A6C0E066_9ZZZZ</name>
<sequence length="402" mass="48168">MSDISSSEHESECEYGCGYDLSSDEEVEEESNDKMNINITQKGVKTFYNELLEDNNVLLTPEYQRELSWNIEKMIGFIDTIYKGWIVPNFVIYELSENECKKVKEYNYEMLDGQHRSLAIKMFIEGTNHANYDNEKFIFINHNNERIYYNMDATWLKKMSKTKKCRNMTKEEKKNFDNFQMSFHYIKSTTKNGLSMKLKCDLFNRLQNGERVESYVKVKNLDTPITNFIRSNKSLAKLTQLDLISKINLNKKTKLKHDESFYLYFLIRCILIADKKSLEINYLDLNISKYLQHNYKSIRLKNDVKELYEKVMIFINWFVENDNIDNKIIPELCYILMCFYINYDLDKVDKIVKYIFSKKKYYEMYNDTKKYKKIVAGESFKSKITNEEKMTEIYEVLDDFDL</sequence>
<evidence type="ECO:0000313" key="2">
    <source>
        <dbReference type="EMBL" id="QHT21953.1"/>
    </source>
</evidence>
<dbReference type="PANTHER" id="PTHR39639">
    <property type="entry name" value="CHROMOSOME 16, WHOLE GENOME SHOTGUN SEQUENCE"/>
    <property type="match status" value="1"/>
</dbReference>
<protein>
    <recommendedName>
        <fullName evidence="1">GmrSD restriction endonucleases N-terminal domain-containing protein</fullName>
    </recommendedName>
</protein>
<reference evidence="2" key="1">
    <citation type="journal article" date="2020" name="Nature">
        <title>Giant virus diversity and host interactions through global metagenomics.</title>
        <authorList>
            <person name="Schulz F."/>
            <person name="Roux S."/>
            <person name="Paez-Espino D."/>
            <person name="Jungbluth S."/>
            <person name="Walsh D.A."/>
            <person name="Denef V.J."/>
            <person name="McMahon K.D."/>
            <person name="Konstantinidis K.T."/>
            <person name="Eloe-Fadrosh E.A."/>
            <person name="Kyrpides N.C."/>
            <person name="Woyke T."/>
        </authorList>
    </citation>
    <scope>NUCLEOTIDE SEQUENCE</scope>
    <source>
        <strain evidence="2">GVMAG-M-3300023179-103</strain>
    </source>
</reference>
<organism evidence="2">
    <name type="scientific">viral metagenome</name>
    <dbReference type="NCBI Taxonomy" id="1070528"/>
    <lineage>
        <taxon>unclassified sequences</taxon>
        <taxon>metagenomes</taxon>
        <taxon>organismal metagenomes</taxon>
    </lineage>
</organism>
<dbReference type="InterPro" id="IPR004919">
    <property type="entry name" value="GmrSD_N"/>
</dbReference>
<proteinExistence type="predicted"/>
<evidence type="ECO:0000259" key="1">
    <source>
        <dbReference type="Pfam" id="PF03235"/>
    </source>
</evidence>
<feature type="domain" description="GmrSD restriction endonucleases N-terminal" evidence="1">
    <location>
        <begin position="49"/>
        <end position="245"/>
    </location>
</feature>
<dbReference type="PANTHER" id="PTHR39639:SF1">
    <property type="entry name" value="DUF262 DOMAIN-CONTAINING PROTEIN"/>
    <property type="match status" value="1"/>
</dbReference>
<dbReference type="Pfam" id="PF03235">
    <property type="entry name" value="GmrSD_N"/>
    <property type="match status" value="1"/>
</dbReference>
<dbReference type="AlphaFoldDB" id="A0A6C0E066"/>
<dbReference type="EMBL" id="MN739699">
    <property type="protein sequence ID" value="QHT21953.1"/>
    <property type="molecule type" value="Genomic_DNA"/>
</dbReference>
<accession>A0A6C0E066</accession>